<dbReference type="Proteomes" id="UP000251956">
    <property type="component" value="Unassembled WGS sequence"/>
</dbReference>
<name>A0A330GJ02_9HYPH</name>
<reference evidence="2" key="1">
    <citation type="submission" date="2018-06" db="EMBL/GenBank/DDBJ databases">
        <authorList>
            <person name="Helene L.C."/>
            <person name="Dall'Agnol R."/>
            <person name="Delamuta J.R."/>
            <person name="Hungria M."/>
        </authorList>
    </citation>
    <scope>NUCLEOTIDE SEQUENCE [LARGE SCALE GENOMIC DNA]</scope>
    <source>
        <strain evidence="2">CNPSo 3140</strain>
    </source>
</reference>
<organism evidence="1 2">
    <name type="scientific">Mesorhizobium atlanticum</name>
    <dbReference type="NCBI Taxonomy" id="2233532"/>
    <lineage>
        <taxon>Bacteria</taxon>
        <taxon>Pseudomonadati</taxon>
        <taxon>Pseudomonadota</taxon>
        <taxon>Alphaproteobacteria</taxon>
        <taxon>Hyphomicrobiales</taxon>
        <taxon>Phyllobacteriaceae</taxon>
        <taxon>Mesorhizobium</taxon>
    </lineage>
</organism>
<dbReference type="EMBL" id="QMBQ01000012">
    <property type="protein sequence ID" value="RAZ71861.1"/>
    <property type="molecule type" value="Genomic_DNA"/>
</dbReference>
<reference evidence="1 2" key="2">
    <citation type="submission" date="2018-07" db="EMBL/GenBank/DDBJ databases">
        <title>Diversity of Mesorhizobium strains in Brazil.</title>
        <authorList>
            <person name="Helene L.C.F."/>
            <person name="Dall'Agnol R."/>
            <person name="Delamuta J.R.M."/>
            <person name="Hungria M."/>
        </authorList>
    </citation>
    <scope>NUCLEOTIDE SEQUENCE [LARGE SCALE GENOMIC DNA]</scope>
    <source>
        <strain evidence="1 2">CNPSo 3140</strain>
    </source>
</reference>
<comment type="caution">
    <text evidence="1">The sequence shown here is derived from an EMBL/GenBank/DDBJ whole genome shotgun (WGS) entry which is preliminary data.</text>
</comment>
<sequence length="87" mass="9946">MQRFSIKDHDSRVNKLTSWQLDLLEFLCCFGHRRGDVEIAPDGTGSFLITALLFDFHGEWSRLPPHSSFPIRTNRRMKSPLGARGAC</sequence>
<proteinExistence type="predicted"/>
<dbReference type="AlphaFoldDB" id="A0A330GJ02"/>
<evidence type="ECO:0000313" key="2">
    <source>
        <dbReference type="Proteomes" id="UP000251956"/>
    </source>
</evidence>
<evidence type="ECO:0000313" key="1">
    <source>
        <dbReference type="EMBL" id="RAZ71861.1"/>
    </source>
</evidence>
<keyword evidence="2" id="KW-1185">Reference proteome</keyword>
<protein>
    <submittedName>
        <fullName evidence="1">Uncharacterized protein</fullName>
    </submittedName>
</protein>
<gene>
    <name evidence="1" type="ORF">DPM35_29835</name>
</gene>
<accession>A0A330GJ02</accession>